<accession>A0A420HZK3</accession>
<keyword evidence="1" id="KW-1133">Transmembrane helix</keyword>
<dbReference type="SMART" id="SM00128">
    <property type="entry name" value="IPPc"/>
    <property type="match status" value="1"/>
</dbReference>
<dbReference type="InterPro" id="IPR046985">
    <property type="entry name" value="IP5"/>
</dbReference>
<feature type="chain" id="PRO_5018979052" evidence="2">
    <location>
        <begin position="18"/>
        <end position="435"/>
    </location>
</feature>
<evidence type="ECO:0000256" key="1">
    <source>
        <dbReference type="SAM" id="Phobius"/>
    </source>
</evidence>
<feature type="domain" description="Inositol polyphosphate-related phosphatase" evidence="3">
    <location>
        <begin position="3"/>
        <end position="354"/>
    </location>
</feature>
<evidence type="ECO:0000259" key="3">
    <source>
        <dbReference type="SMART" id="SM00128"/>
    </source>
</evidence>
<dbReference type="EMBL" id="MCFK01003018">
    <property type="protein sequence ID" value="RKF62843.1"/>
    <property type="molecule type" value="Genomic_DNA"/>
</dbReference>
<dbReference type="GO" id="GO:0046856">
    <property type="term" value="P:phosphatidylinositol dephosphorylation"/>
    <property type="evidence" value="ECO:0007669"/>
    <property type="project" value="InterPro"/>
</dbReference>
<dbReference type="Gene3D" id="3.60.10.10">
    <property type="entry name" value="Endonuclease/exonuclease/phosphatase"/>
    <property type="match status" value="1"/>
</dbReference>
<proteinExistence type="predicted"/>
<dbReference type="InterPro" id="IPR036691">
    <property type="entry name" value="Endo/exonu/phosph_ase_sf"/>
</dbReference>
<dbReference type="GO" id="GO:0004439">
    <property type="term" value="F:phosphatidylinositol-4,5-bisphosphate 5-phosphatase activity"/>
    <property type="evidence" value="ECO:0007669"/>
    <property type="project" value="TreeGrafter"/>
</dbReference>
<dbReference type="Proteomes" id="UP000286134">
    <property type="component" value="Unassembled WGS sequence"/>
</dbReference>
<feature type="signal peptide" evidence="2">
    <location>
        <begin position="1"/>
        <end position="17"/>
    </location>
</feature>
<keyword evidence="5" id="KW-1185">Reference proteome</keyword>
<gene>
    <name evidence="4" type="ORF">OnM2_030069</name>
</gene>
<keyword evidence="1" id="KW-0812">Transmembrane</keyword>
<dbReference type="STRING" id="212602.A0A420HZK3"/>
<name>A0A420HZK3_9PEZI</name>
<evidence type="ECO:0000313" key="4">
    <source>
        <dbReference type="EMBL" id="RKF62843.1"/>
    </source>
</evidence>
<dbReference type="Pfam" id="PF22669">
    <property type="entry name" value="Exo_endo_phos2"/>
    <property type="match status" value="1"/>
</dbReference>
<organism evidence="4 5">
    <name type="scientific">Erysiphe neolycopersici</name>
    <dbReference type="NCBI Taxonomy" id="212602"/>
    <lineage>
        <taxon>Eukaryota</taxon>
        <taxon>Fungi</taxon>
        <taxon>Dikarya</taxon>
        <taxon>Ascomycota</taxon>
        <taxon>Pezizomycotina</taxon>
        <taxon>Leotiomycetes</taxon>
        <taxon>Erysiphales</taxon>
        <taxon>Erysiphaceae</taxon>
        <taxon>Erysiphe</taxon>
    </lineage>
</organism>
<feature type="transmembrane region" description="Helical" evidence="1">
    <location>
        <begin position="389"/>
        <end position="420"/>
    </location>
</feature>
<protein>
    <submittedName>
        <fullName evidence="4">Polyphosphatidylinositol phosphatase INP53</fullName>
    </submittedName>
</protein>
<sequence length="435" mass="48735">MTQHLSLFILTFNCAKALLNVNYFSTHVLLPLKLLKPPDLIVLSLQEVAPTPYAFIGGSILSPYISRFHDAIANYPDYQELGNDTSKYVPVVITNTGTTCLIVYAKDPSAVKDIETAGVGTGYWNMGNKGAAGARLKYNNTELTFAALHLSALERNLKKRNKDWERIVKGLIFSPSITNKIGEDIPLLSSVPKNASIYKASSHLFIAGDLNYRTSQISPTPQDHLAFPQPNMSLSDENHFLNLLKSDQLNQARRAGQTCHGLSEANITFPPTYKYKITKDDASHFNKTGIWNWAPHRWPSWCDRILYMDLPTWLTSKYPDAQIRILKYESLPLLPNSDHQPVALALEIPMVQIPESDYDEELDDPRIMSPFDIDISSKNRRARAEKLELFSGIVLLLTTTIEGGCLLAAFLSAVGLGLLIKFKGLEMDKLILKWK</sequence>
<keyword evidence="1" id="KW-0472">Membrane</keyword>
<dbReference type="OrthoDB" id="62798at2759"/>
<dbReference type="PANTHER" id="PTHR11200">
    <property type="entry name" value="INOSITOL 5-PHOSPHATASE"/>
    <property type="match status" value="1"/>
</dbReference>
<keyword evidence="2" id="KW-0732">Signal</keyword>
<comment type="caution">
    <text evidence="4">The sequence shown here is derived from an EMBL/GenBank/DDBJ whole genome shotgun (WGS) entry which is preliminary data.</text>
</comment>
<reference evidence="4 5" key="1">
    <citation type="journal article" date="2018" name="BMC Genomics">
        <title>Comparative genome analyses reveal sequence features reflecting distinct modes of host-adaptation between dicot and monocot powdery mildew.</title>
        <authorList>
            <person name="Wu Y."/>
            <person name="Ma X."/>
            <person name="Pan Z."/>
            <person name="Kale S.D."/>
            <person name="Song Y."/>
            <person name="King H."/>
            <person name="Zhang Q."/>
            <person name="Presley C."/>
            <person name="Deng X."/>
            <person name="Wei C.I."/>
            <person name="Xiao S."/>
        </authorList>
    </citation>
    <scope>NUCLEOTIDE SEQUENCE [LARGE SCALE GENOMIC DNA]</scope>
    <source>
        <strain evidence="4">UMSG2</strain>
    </source>
</reference>
<dbReference type="SUPFAM" id="SSF56219">
    <property type="entry name" value="DNase I-like"/>
    <property type="match status" value="1"/>
</dbReference>
<evidence type="ECO:0000313" key="5">
    <source>
        <dbReference type="Proteomes" id="UP000286134"/>
    </source>
</evidence>
<dbReference type="InterPro" id="IPR000300">
    <property type="entry name" value="IPPc"/>
</dbReference>
<evidence type="ECO:0000256" key="2">
    <source>
        <dbReference type="SAM" id="SignalP"/>
    </source>
</evidence>
<dbReference type="PANTHER" id="PTHR11200:SF286">
    <property type="entry name" value="5-PHOSPHATASE, PUTATIVE (AFU_ORTHOLOGUE AFUA_5G07600)-RELATED"/>
    <property type="match status" value="1"/>
</dbReference>
<dbReference type="AlphaFoldDB" id="A0A420HZK3"/>